<geneLocation type="mitochondrion" evidence="1"/>
<protein>
    <submittedName>
        <fullName evidence="1">Uncharacterized protein</fullName>
    </submittedName>
</protein>
<dbReference type="EMBL" id="LKAM01000005">
    <property type="protein sequence ID" value="KUM48686.1"/>
    <property type="molecule type" value="Genomic_DNA"/>
</dbReference>
<comment type="caution">
    <text evidence="1">The sequence shown here is derived from an EMBL/GenBank/DDBJ whole genome shotgun (WGS) entry which is preliminary data.</text>
</comment>
<sequence>MLPLEQLNLLKPLLEVMLLRLGQLALYLGLLSLFPPFPPASGA</sequence>
<dbReference type="AlphaFoldDB" id="A0A101M0D2"/>
<keyword evidence="1" id="KW-0496">Mitochondrion</keyword>
<organism evidence="1">
    <name type="scientific">Picea glauca</name>
    <name type="common">White spruce</name>
    <name type="synonym">Pinus glauca</name>
    <dbReference type="NCBI Taxonomy" id="3330"/>
    <lineage>
        <taxon>Eukaryota</taxon>
        <taxon>Viridiplantae</taxon>
        <taxon>Streptophyta</taxon>
        <taxon>Embryophyta</taxon>
        <taxon>Tracheophyta</taxon>
        <taxon>Spermatophyta</taxon>
        <taxon>Pinopsida</taxon>
        <taxon>Pinidae</taxon>
        <taxon>Conifers I</taxon>
        <taxon>Pinales</taxon>
        <taxon>Pinaceae</taxon>
        <taxon>Picea</taxon>
    </lineage>
</organism>
<evidence type="ECO:0000313" key="1">
    <source>
        <dbReference type="EMBL" id="KUM48686.1"/>
    </source>
</evidence>
<accession>A0A101M0D2</accession>
<proteinExistence type="predicted"/>
<reference evidence="1" key="1">
    <citation type="journal article" date="2015" name="Genome Biol. Evol.">
        <title>Organellar Genomes of White Spruce (Picea glauca): Assembly and Annotation.</title>
        <authorList>
            <person name="Jackman S.D."/>
            <person name="Warren R.L."/>
            <person name="Gibb E.A."/>
            <person name="Vandervalk B.P."/>
            <person name="Mohamadi H."/>
            <person name="Chu J."/>
            <person name="Raymond A."/>
            <person name="Pleasance S."/>
            <person name="Coope R."/>
            <person name="Wildung M.R."/>
            <person name="Ritland C.E."/>
            <person name="Bousquet J."/>
            <person name="Jones S.J."/>
            <person name="Bohlmann J."/>
            <person name="Birol I."/>
        </authorList>
    </citation>
    <scope>NUCLEOTIDE SEQUENCE [LARGE SCALE GENOMIC DNA]</scope>
    <source>
        <tissue evidence="1">Flushing bud</tissue>
    </source>
</reference>
<name>A0A101M0D2_PICGL</name>
<gene>
    <name evidence="1" type="ORF">ABT39_MTgene4701</name>
</gene>